<name>A0A645HF12_9ZZZZ</name>
<organism evidence="2">
    <name type="scientific">bioreactor metagenome</name>
    <dbReference type="NCBI Taxonomy" id="1076179"/>
    <lineage>
        <taxon>unclassified sequences</taxon>
        <taxon>metagenomes</taxon>
        <taxon>ecological metagenomes</taxon>
    </lineage>
</organism>
<evidence type="ECO:0000256" key="1">
    <source>
        <dbReference type="SAM" id="Phobius"/>
    </source>
</evidence>
<dbReference type="AlphaFoldDB" id="A0A645HF12"/>
<gene>
    <name evidence="2" type="ORF">SDC9_184260</name>
</gene>
<dbReference type="EMBL" id="VSSQ01091057">
    <property type="protein sequence ID" value="MPN36749.1"/>
    <property type="molecule type" value="Genomic_DNA"/>
</dbReference>
<keyword evidence="1" id="KW-0472">Membrane</keyword>
<feature type="transmembrane region" description="Helical" evidence="1">
    <location>
        <begin position="113"/>
        <end position="135"/>
    </location>
</feature>
<evidence type="ECO:0008006" key="3">
    <source>
        <dbReference type="Google" id="ProtNLM"/>
    </source>
</evidence>
<keyword evidence="1" id="KW-0812">Transmembrane</keyword>
<evidence type="ECO:0000313" key="2">
    <source>
        <dbReference type="EMBL" id="MPN36749.1"/>
    </source>
</evidence>
<protein>
    <recommendedName>
        <fullName evidence="3">O-antigen ligase</fullName>
    </recommendedName>
</protein>
<comment type="caution">
    <text evidence="2">The sequence shown here is derived from an EMBL/GenBank/DDBJ whole genome shotgun (WGS) entry which is preliminary data.</text>
</comment>
<feature type="transmembrane region" description="Helical" evidence="1">
    <location>
        <begin position="60"/>
        <end position="80"/>
    </location>
</feature>
<reference evidence="2" key="1">
    <citation type="submission" date="2019-08" db="EMBL/GenBank/DDBJ databases">
        <authorList>
            <person name="Kucharzyk K."/>
            <person name="Murdoch R.W."/>
            <person name="Higgins S."/>
            <person name="Loffler F."/>
        </authorList>
    </citation>
    <scope>NUCLEOTIDE SEQUENCE</scope>
</reference>
<sequence>MLGYGYGWKKLAWAINDGGYAERWKATDSGKSAYFLGEETAASYGKVNPHNYFLQVAFEIGIPGLLLVLAFWLAVFWQGLKGVVRGPLEHQRLRVVILTTLLAYLLSNFANGFWVGGLANMACALVGILIGLTLTEQSAAAGESK</sequence>
<accession>A0A645HF12</accession>
<proteinExistence type="predicted"/>
<keyword evidence="1" id="KW-1133">Transmembrane helix</keyword>